<gene>
    <name evidence="1" type="ORF">VP01_9900g1</name>
</gene>
<protein>
    <submittedName>
        <fullName evidence="1">Uncharacterized protein</fullName>
    </submittedName>
</protein>
<accession>A0A0L6U5F1</accession>
<dbReference type="CDD" id="cd09272">
    <property type="entry name" value="RNase_HI_RT_Ty1"/>
    <property type="match status" value="1"/>
</dbReference>
<sequence>MDLKLKLCPDSSSNCKTVQYFTNATWADNLESRLSRSGSICFWKSRPVVWNSKKQNKIALSSTEAELNAISDGVQESLWITYLIEKLWKEKLEPSEFNVENQGLLEKIKNFGLNSKTKHLDIKMKWLRELKDSNQRNVKLI</sequence>
<dbReference type="PANTHER" id="PTHR11439:SF467">
    <property type="entry name" value="INTEGRASE CATALYTIC DOMAIN-CONTAINING PROTEIN"/>
    <property type="match status" value="1"/>
</dbReference>
<name>A0A0L6U5F1_9BASI</name>
<comment type="caution">
    <text evidence="1">The sequence shown here is derived from an EMBL/GenBank/DDBJ whole genome shotgun (WGS) entry which is preliminary data.</text>
</comment>
<evidence type="ECO:0000313" key="2">
    <source>
        <dbReference type="Proteomes" id="UP000037035"/>
    </source>
</evidence>
<dbReference type="VEuPathDB" id="FungiDB:VP01_9900g1"/>
<organism evidence="1 2">
    <name type="scientific">Puccinia sorghi</name>
    <dbReference type="NCBI Taxonomy" id="27349"/>
    <lineage>
        <taxon>Eukaryota</taxon>
        <taxon>Fungi</taxon>
        <taxon>Dikarya</taxon>
        <taxon>Basidiomycota</taxon>
        <taxon>Pucciniomycotina</taxon>
        <taxon>Pucciniomycetes</taxon>
        <taxon>Pucciniales</taxon>
        <taxon>Pucciniaceae</taxon>
        <taxon>Puccinia</taxon>
    </lineage>
</organism>
<dbReference type="OrthoDB" id="3214708at2759"/>
<dbReference type="EMBL" id="LAVV01015604">
    <property type="protein sequence ID" value="KNZ43751.1"/>
    <property type="molecule type" value="Genomic_DNA"/>
</dbReference>
<proteinExistence type="predicted"/>
<evidence type="ECO:0000313" key="1">
    <source>
        <dbReference type="EMBL" id="KNZ43751.1"/>
    </source>
</evidence>
<reference evidence="1 2" key="1">
    <citation type="submission" date="2015-08" db="EMBL/GenBank/DDBJ databases">
        <title>Next Generation Sequencing and Analysis of the Genome of Puccinia sorghi L Schw, the Causal Agent of Maize Common Rust.</title>
        <authorList>
            <person name="Rochi L."/>
            <person name="Burguener G."/>
            <person name="Darino M."/>
            <person name="Turjanski A."/>
            <person name="Kreff E."/>
            <person name="Dieguez M.J."/>
            <person name="Sacco F."/>
        </authorList>
    </citation>
    <scope>NUCLEOTIDE SEQUENCE [LARGE SCALE GENOMIC DNA]</scope>
    <source>
        <strain evidence="1 2">RO10H11247</strain>
    </source>
</reference>
<dbReference type="Proteomes" id="UP000037035">
    <property type="component" value="Unassembled WGS sequence"/>
</dbReference>
<dbReference type="STRING" id="27349.A0A0L6U5F1"/>
<keyword evidence="2" id="KW-1185">Reference proteome</keyword>
<dbReference type="AlphaFoldDB" id="A0A0L6U5F1"/>
<dbReference type="PANTHER" id="PTHR11439">
    <property type="entry name" value="GAG-POL-RELATED RETROTRANSPOSON"/>
    <property type="match status" value="1"/>
</dbReference>